<dbReference type="VEuPathDB" id="FungiDB:Z518_05611"/>
<evidence type="ECO:0000259" key="2">
    <source>
        <dbReference type="Pfam" id="PF07859"/>
    </source>
</evidence>
<dbReference type="AlphaFoldDB" id="A0A0D2INM8"/>
<dbReference type="InterPro" id="IPR029058">
    <property type="entry name" value="AB_hydrolase_fold"/>
</dbReference>
<dbReference type="Pfam" id="PF07859">
    <property type="entry name" value="Abhydrolase_3"/>
    <property type="match status" value="2"/>
</dbReference>
<dbReference type="RefSeq" id="XP_013271877.1">
    <property type="nucleotide sequence ID" value="XM_013416423.1"/>
</dbReference>
<evidence type="ECO:0000313" key="3">
    <source>
        <dbReference type="EMBL" id="KIX04741.1"/>
    </source>
</evidence>
<organism evidence="3 4">
    <name type="scientific">Rhinocladiella mackenziei CBS 650.93</name>
    <dbReference type="NCBI Taxonomy" id="1442369"/>
    <lineage>
        <taxon>Eukaryota</taxon>
        <taxon>Fungi</taxon>
        <taxon>Dikarya</taxon>
        <taxon>Ascomycota</taxon>
        <taxon>Pezizomycotina</taxon>
        <taxon>Eurotiomycetes</taxon>
        <taxon>Chaetothyriomycetidae</taxon>
        <taxon>Chaetothyriales</taxon>
        <taxon>Herpotrichiellaceae</taxon>
        <taxon>Rhinocladiella</taxon>
    </lineage>
</organism>
<dbReference type="Proteomes" id="UP000053617">
    <property type="component" value="Unassembled WGS sequence"/>
</dbReference>
<dbReference type="PANTHER" id="PTHR48081">
    <property type="entry name" value="AB HYDROLASE SUPERFAMILY PROTEIN C4A8.06C"/>
    <property type="match status" value="1"/>
</dbReference>
<keyword evidence="4" id="KW-1185">Reference proteome</keyword>
<feature type="domain" description="Alpha/beta hydrolase fold-3" evidence="2">
    <location>
        <begin position="222"/>
        <end position="265"/>
    </location>
</feature>
<dbReference type="InterPro" id="IPR050300">
    <property type="entry name" value="GDXG_lipolytic_enzyme"/>
</dbReference>
<accession>A0A0D2INM8</accession>
<reference evidence="3 4" key="1">
    <citation type="submission" date="2015-01" db="EMBL/GenBank/DDBJ databases">
        <title>The Genome Sequence of Rhinocladiella mackenzie CBS 650.93.</title>
        <authorList>
            <consortium name="The Broad Institute Genomics Platform"/>
            <person name="Cuomo C."/>
            <person name="de Hoog S."/>
            <person name="Gorbushina A."/>
            <person name="Stielow B."/>
            <person name="Teixiera M."/>
            <person name="Abouelleil A."/>
            <person name="Chapman S.B."/>
            <person name="Priest M."/>
            <person name="Young S.K."/>
            <person name="Wortman J."/>
            <person name="Nusbaum C."/>
            <person name="Birren B."/>
        </authorList>
    </citation>
    <scope>NUCLEOTIDE SEQUENCE [LARGE SCALE GENOMIC DNA]</scope>
    <source>
        <strain evidence="3 4">CBS 650.93</strain>
    </source>
</reference>
<protein>
    <recommendedName>
        <fullName evidence="2">Alpha/beta hydrolase fold-3 domain-containing protein</fullName>
    </recommendedName>
</protein>
<dbReference type="GeneID" id="25293682"/>
<keyword evidence="1" id="KW-0378">Hydrolase</keyword>
<evidence type="ECO:0000256" key="1">
    <source>
        <dbReference type="ARBA" id="ARBA00022801"/>
    </source>
</evidence>
<dbReference type="PANTHER" id="PTHR48081:SF8">
    <property type="entry name" value="ALPHA_BETA HYDROLASE FOLD-3 DOMAIN-CONTAINING PROTEIN-RELATED"/>
    <property type="match status" value="1"/>
</dbReference>
<dbReference type="STRING" id="1442369.A0A0D2INM8"/>
<evidence type="ECO:0000313" key="4">
    <source>
        <dbReference type="Proteomes" id="UP000053617"/>
    </source>
</evidence>
<sequence length="349" mass="38848">MASSDNTEKCTSIIQFPDPEFFKELEALHIDHAGMPPGIDLRMREWIRGLFASLPKQPYLRPRIPVEIEDKQVGRFSVRLYRPPQPQAAILMFHGGGWIHGDVTNDEEFAIFFASELEALVMGVNYSLAPEHPFPSALDDCYEALSQIGTFNRVALWGTSAGGNLAAALALRVSQEEHPSPVRQLNLVVPVTKPHPILEEVIGLYTKDASNVTLPPPPEHHCPTHITVAGMDPLCNQGIEYAVRLQEVGVDAQLEIVPGVPHDFTMVRNARATKQWTEPSSPYFPPLEDCLGEVGPAFVDKLAQLLCTVKRRDVARRKGKELSGGHDVRFNFSYEGHHSRIFAEICQYA</sequence>
<gene>
    <name evidence="3" type="ORF">Z518_05611</name>
</gene>
<proteinExistence type="predicted"/>
<dbReference type="OrthoDB" id="408631at2759"/>
<name>A0A0D2INM8_9EURO</name>
<dbReference type="SUPFAM" id="SSF53474">
    <property type="entry name" value="alpha/beta-Hydrolases"/>
    <property type="match status" value="1"/>
</dbReference>
<dbReference type="GO" id="GO:0016787">
    <property type="term" value="F:hydrolase activity"/>
    <property type="evidence" value="ECO:0007669"/>
    <property type="project" value="UniProtKB-KW"/>
</dbReference>
<dbReference type="Gene3D" id="3.40.50.1820">
    <property type="entry name" value="alpha/beta hydrolase"/>
    <property type="match status" value="1"/>
</dbReference>
<feature type="domain" description="Alpha/beta hydrolase fold-3" evidence="2">
    <location>
        <begin position="90"/>
        <end position="194"/>
    </location>
</feature>
<dbReference type="InterPro" id="IPR013094">
    <property type="entry name" value="AB_hydrolase_3"/>
</dbReference>
<dbReference type="HOGENOM" id="CLU_794879_0_0_1"/>
<dbReference type="EMBL" id="KN847478">
    <property type="protein sequence ID" value="KIX04741.1"/>
    <property type="molecule type" value="Genomic_DNA"/>
</dbReference>